<feature type="transmembrane region" description="Helical" evidence="1">
    <location>
        <begin position="227"/>
        <end position="249"/>
    </location>
</feature>
<dbReference type="AlphaFoldDB" id="A0A9D1IAX8"/>
<dbReference type="EMBL" id="DVMU01000047">
    <property type="protein sequence ID" value="HIU33316.1"/>
    <property type="molecule type" value="Genomic_DNA"/>
</dbReference>
<feature type="transmembrane region" description="Helical" evidence="1">
    <location>
        <begin position="42"/>
        <end position="65"/>
    </location>
</feature>
<keyword evidence="1" id="KW-0472">Membrane</keyword>
<evidence type="ECO:0000313" key="2">
    <source>
        <dbReference type="EMBL" id="HIU33316.1"/>
    </source>
</evidence>
<dbReference type="Proteomes" id="UP000824072">
    <property type="component" value="Unassembled WGS sequence"/>
</dbReference>
<feature type="transmembrane region" description="Helical" evidence="1">
    <location>
        <begin position="189"/>
        <end position="207"/>
    </location>
</feature>
<reference evidence="2" key="2">
    <citation type="journal article" date="2021" name="PeerJ">
        <title>Extensive microbial diversity within the chicken gut microbiome revealed by metagenomics and culture.</title>
        <authorList>
            <person name="Gilroy R."/>
            <person name="Ravi A."/>
            <person name="Getino M."/>
            <person name="Pursley I."/>
            <person name="Horton D.L."/>
            <person name="Alikhan N.F."/>
            <person name="Baker D."/>
            <person name="Gharbi K."/>
            <person name="Hall N."/>
            <person name="Watson M."/>
            <person name="Adriaenssens E.M."/>
            <person name="Foster-Nyarko E."/>
            <person name="Jarju S."/>
            <person name="Secka A."/>
            <person name="Antonio M."/>
            <person name="Oren A."/>
            <person name="Chaudhuri R.R."/>
            <person name="La Ragione R."/>
            <person name="Hildebrand F."/>
            <person name="Pallen M.J."/>
        </authorList>
    </citation>
    <scope>NUCLEOTIDE SEQUENCE</scope>
    <source>
        <strain evidence="2">ChiHcec3-11533</strain>
    </source>
</reference>
<evidence type="ECO:0000256" key="1">
    <source>
        <dbReference type="SAM" id="Phobius"/>
    </source>
</evidence>
<sequence length="255" mass="28289">MVKLVKYEFRKKRAALLVILGIILALEAYFLGSLIAEKDEHIVAAFVLIAISVLGVAISVFALGVSSYSQELRQKSSYLVFMTPNSTLGIVASKYLFTFFLGLLFAVLMGILTGLNYSLLHDYFGTLDGLYFTFDLLLTQSGLPEIGAILLRALFFFLSFFLELLSIVGVAYLSITLSATLLQNKRGKGLVSFLLFALISYGLNRLYRVWQSNEIDVVTMAQTIRALLPAILQNGIVLVLTMLGCAWMLDRRLSL</sequence>
<feature type="transmembrane region" description="Helical" evidence="1">
    <location>
        <begin position="95"/>
        <end position="117"/>
    </location>
</feature>
<reference evidence="2" key="1">
    <citation type="submission" date="2020-10" db="EMBL/GenBank/DDBJ databases">
        <authorList>
            <person name="Gilroy R."/>
        </authorList>
    </citation>
    <scope>NUCLEOTIDE SEQUENCE</scope>
    <source>
        <strain evidence="2">ChiHcec3-11533</strain>
    </source>
</reference>
<feature type="transmembrane region" description="Helical" evidence="1">
    <location>
        <begin position="14"/>
        <end position="36"/>
    </location>
</feature>
<protein>
    <submittedName>
        <fullName evidence="2">Uncharacterized protein</fullName>
    </submittedName>
</protein>
<gene>
    <name evidence="2" type="ORF">IAB02_02010</name>
</gene>
<name>A0A9D1IAX8_9FIRM</name>
<accession>A0A9D1IAX8</accession>
<comment type="caution">
    <text evidence="2">The sequence shown here is derived from an EMBL/GenBank/DDBJ whole genome shotgun (WGS) entry which is preliminary data.</text>
</comment>
<proteinExistence type="predicted"/>
<evidence type="ECO:0000313" key="3">
    <source>
        <dbReference type="Proteomes" id="UP000824072"/>
    </source>
</evidence>
<keyword evidence="1" id="KW-0812">Transmembrane</keyword>
<keyword evidence="1" id="KW-1133">Transmembrane helix</keyword>
<organism evidence="2 3">
    <name type="scientific">Candidatus Pullichristensenella excrementigallinarum</name>
    <dbReference type="NCBI Taxonomy" id="2840907"/>
    <lineage>
        <taxon>Bacteria</taxon>
        <taxon>Bacillati</taxon>
        <taxon>Bacillota</taxon>
        <taxon>Clostridia</taxon>
        <taxon>Candidatus Pullichristensenella</taxon>
    </lineage>
</organism>
<feature type="transmembrane region" description="Helical" evidence="1">
    <location>
        <begin position="153"/>
        <end position="177"/>
    </location>
</feature>